<protein>
    <submittedName>
        <fullName evidence="2">Uncharacterized protein</fullName>
    </submittedName>
</protein>
<keyword evidence="3" id="KW-1185">Reference proteome</keyword>
<evidence type="ECO:0000313" key="3">
    <source>
        <dbReference type="Proteomes" id="UP001457282"/>
    </source>
</evidence>
<dbReference type="AlphaFoldDB" id="A0AAW1XJK8"/>
<organism evidence="2 3">
    <name type="scientific">Rubus argutus</name>
    <name type="common">Southern blackberry</name>
    <dbReference type="NCBI Taxonomy" id="59490"/>
    <lineage>
        <taxon>Eukaryota</taxon>
        <taxon>Viridiplantae</taxon>
        <taxon>Streptophyta</taxon>
        <taxon>Embryophyta</taxon>
        <taxon>Tracheophyta</taxon>
        <taxon>Spermatophyta</taxon>
        <taxon>Magnoliopsida</taxon>
        <taxon>eudicotyledons</taxon>
        <taxon>Gunneridae</taxon>
        <taxon>Pentapetalae</taxon>
        <taxon>rosids</taxon>
        <taxon>fabids</taxon>
        <taxon>Rosales</taxon>
        <taxon>Rosaceae</taxon>
        <taxon>Rosoideae</taxon>
        <taxon>Rosoideae incertae sedis</taxon>
        <taxon>Rubus</taxon>
    </lineage>
</organism>
<evidence type="ECO:0000313" key="2">
    <source>
        <dbReference type="EMBL" id="KAK9936239.1"/>
    </source>
</evidence>
<dbReference type="PANTHER" id="PTHR33090">
    <property type="entry name" value="DUF3774 DOMAIN PROTEIN-RELATED"/>
    <property type="match status" value="1"/>
</dbReference>
<reference evidence="2 3" key="1">
    <citation type="journal article" date="2023" name="G3 (Bethesda)">
        <title>A chromosome-length genome assembly and annotation of blackberry (Rubus argutus, cv. 'Hillquist').</title>
        <authorList>
            <person name="Bruna T."/>
            <person name="Aryal R."/>
            <person name="Dudchenko O."/>
            <person name="Sargent D.J."/>
            <person name="Mead D."/>
            <person name="Buti M."/>
            <person name="Cavallini A."/>
            <person name="Hytonen T."/>
            <person name="Andres J."/>
            <person name="Pham M."/>
            <person name="Weisz D."/>
            <person name="Mascagni F."/>
            <person name="Usai G."/>
            <person name="Natali L."/>
            <person name="Bassil N."/>
            <person name="Fernandez G.E."/>
            <person name="Lomsadze A."/>
            <person name="Armour M."/>
            <person name="Olukolu B."/>
            <person name="Poorten T."/>
            <person name="Britton C."/>
            <person name="Davik J."/>
            <person name="Ashrafi H."/>
            <person name="Aiden E.L."/>
            <person name="Borodovsky M."/>
            <person name="Worthington M."/>
        </authorList>
    </citation>
    <scope>NUCLEOTIDE SEQUENCE [LARGE SCALE GENOMIC DNA]</scope>
    <source>
        <strain evidence="2">PI 553951</strain>
    </source>
</reference>
<comment type="caution">
    <text evidence="2">The sequence shown here is derived from an EMBL/GenBank/DDBJ whole genome shotgun (WGS) entry which is preliminary data.</text>
</comment>
<dbReference type="EMBL" id="JBEDUW010000003">
    <property type="protein sequence ID" value="KAK9936239.1"/>
    <property type="molecule type" value="Genomic_DNA"/>
</dbReference>
<dbReference type="InterPro" id="IPR022251">
    <property type="entry name" value="DUF3774_wound-induced"/>
</dbReference>
<gene>
    <name evidence="2" type="ORF">M0R45_013089</name>
</gene>
<accession>A0AAW1XJK8</accession>
<evidence type="ECO:0000256" key="1">
    <source>
        <dbReference type="SAM" id="MobiDB-lite"/>
    </source>
</evidence>
<sequence length="92" mass="10034">MSLRRVVLYLQAGMRVMKDQAPKLSGESTVKSLRDSASSSSSSSSSSKLQSRRFSVAIDSKSSALKAAKSEKLKKAEESLRTVMYLSCWAPN</sequence>
<name>A0AAW1XJK8_RUBAR</name>
<proteinExistence type="predicted"/>
<dbReference type="Proteomes" id="UP001457282">
    <property type="component" value="Unassembled WGS sequence"/>
</dbReference>
<feature type="region of interest" description="Disordered" evidence="1">
    <location>
        <begin position="21"/>
        <end position="52"/>
    </location>
</feature>
<feature type="compositionally biased region" description="Low complexity" evidence="1">
    <location>
        <begin position="36"/>
        <end position="47"/>
    </location>
</feature>
<dbReference type="Pfam" id="PF12609">
    <property type="entry name" value="DUF3774"/>
    <property type="match status" value="1"/>
</dbReference>